<sequence length="129" mass="13755">MPLDALPAPGFSRRHLPPAVPSLDQAERNAAVHFAPLLRQQLANQPTTDHALILMVKMTADLKDTAVRLIEAGAEAGALTAGETALAWVVQGVPPSEAKRRALAVRLASAAAVAWRQHCQIQRLGFLNA</sequence>
<proteinExistence type="predicted"/>
<evidence type="ECO:0000313" key="1">
    <source>
        <dbReference type="EMBL" id="TDH62682.1"/>
    </source>
</evidence>
<name>A0A4R5QH85_9PROT</name>
<organism evidence="1 2">
    <name type="scientific">Dankookia rubra</name>
    <dbReference type="NCBI Taxonomy" id="1442381"/>
    <lineage>
        <taxon>Bacteria</taxon>
        <taxon>Pseudomonadati</taxon>
        <taxon>Pseudomonadota</taxon>
        <taxon>Alphaproteobacteria</taxon>
        <taxon>Acetobacterales</taxon>
        <taxon>Roseomonadaceae</taxon>
        <taxon>Dankookia</taxon>
    </lineage>
</organism>
<reference evidence="1 2" key="1">
    <citation type="journal article" date="2016" name="J. Microbiol.">
        <title>Dankookia rubra gen. nov., sp. nov., an alphaproteobacterium isolated from sediment of a shallow stream.</title>
        <authorList>
            <person name="Kim W.H."/>
            <person name="Kim D.H."/>
            <person name="Kang K."/>
            <person name="Ahn T.Y."/>
        </authorList>
    </citation>
    <scope>NUCLEOTIDE SEQUENCE [LARGE SCALE GENOMIC DNA]</scope>
    <source>
        <strain evidence="1 2">JCM30602</strain>
    </source>
</reference>
<protein>
    <submittedName>
        <fullName evidence="1">Uncharacterized protein</fullName>
    </submittedName>
</protein>
<dbReference type="AlphaFoldDB" id="A0A4R5QH85"/>
<dbReference type="RefSeq" id="WP_133288415.1">
    <property type="nucleotide sequence ID" value="NZ_SMSJ01000009.1"/>
</dbReference>
<keyword evidence="2" id="KW-1185">Reference proteome</keyword>
<comment type="caution">
    <text evidence="1">The sequence shown here is derived from an EMBL/GenBank/DDBJ whole genome shotgun (WGS) entry which is preliminary data.</text>
</comment>
<evidence type="ECO:0000313" key="2">
    <source>
        <dbReference type="Proteomes" id="UP000295096"/>
    </source>
</evidence>
<dbReference type="Proteomes" id="UP000295096">
    <property type="component" value="Unassembled WGS sequence"/>
</dbReference>
<gene>
    <name evidence="1" type="ORF">E2C06_09755</name>
</gene>
<accession>A0A4R5QH85</accession>
<dbReference type="EMBL" id="SMSJ01000009">
    <property type="protein sequence ID" value="TDH62682.1"/>
    <property type="molecule type" value="Genomic_DNA"/>
</dbReference>